<proteinExistence type="predicted"/>
<keyword evidence="1" id="KW-0472">Membrane</keyword>
<sequence>MRFKESLKSYTLVIILGLFAGLITRLSDLFPYNTLWSLSSIATLFGFWMVTTTLIVYFSCSNKNLAINVFLYLVSMNFSFYFFEGVFGLFNQQFRDVNFINWHLLNTYNSIALACALISFVLYYWNKQNKISSFLYALPISGLLAETVGVSVYLYNHHTYLGQVVFDLISFIILGCLFYKKANNKFIYIITVMIVSSIGYFLFYNPFLTLY</sequence>
<keyword evidence="1" id="KW-0812">Transmembrane</keyword>
<evidence type="ECO:0000313" key="2">
    <source>
        <dbReference type="EMBL" id="SHH33335.1"/>
    </source>
</evidence>
<feature type="transmembrane region" description="Helical" evidence="1">
    <location>
        <begin position="7"/>
        <end position="24"/>
    </location>
</feature>
<keyword evidence="1" id="KW-1133">Transmembrane helix</keyword>
<protein>
    <submittedName>
        <fullName evidence="2">Uncharacterized protein</fullName>
    </submittedName>
</protein>
<dbReference type="RefSeq" id="WP_072828751.1">
    <property type="nucleotide sequence ID" value="NZ_FQXP01000003.1"/>
</dbReference>
<organism evidence="2 3">
    <name type="scientific">Clostridium collagenovorans DSM 3089</name>
    <dbReference type="NCBI Taxonomy" id="1121306"/>
    <lineage>
        <taxon>Bacteria</taxon>
        <taxon>Bacillati</taxon>
        <taxon>Bacillota</taxon>
        <taxon>Clostridia</taxon>
        <taxon>Eubacteriales</taxon>
        <taxon>Clostridiaceae</taxon>
        <taxon>Clostridium</taxon>
    </lineage>
</organism>
<feature type="transmembrane region" description="Helical" evidence="1">
    <location>
        <begin position="103"/>
        <end position="125"/>
    </location>
</feature>
<dbReference type="STRING" id="1121306.SAMN02745196_00035"/>
<keyword evidence="3" id="KW-1185">Reference proteome</keyword>
<dbReference type="Proteomes" id="UP000184526">
    <property type="component" value="Unassembled WGS sequence"/>
</dbReference>
<dbReference type="AlphaFoldDB" id="A0A1M5S4F8"/>
<feature type="transmembrane region" description="Helical" evidence="1">
    <location>
        <begin position="186"/>
        <end position="204"/>
    </location>
</feature>
<feature type="transmembrane region" description="Helical" evidence="1">
    <location>
        <begin position="134"/>
        <end position="154"/>
    </location>
</feature>
<dbReference type="OrthoDB" id="1646823at2"/>
<dbReference type="EMBL" id="FQXP01000003">
    <property type="protein sequence ID" value="SHH33335.1"/>
    <property type="molecule type" value="Genomic_DNA"/>
</dbReference>
<accession>A0A1M5S4F8</accession>
<reference evidence="2 3" key="1">
    <citation type="submission" date="2016-11" db="EMBL/GenBank/DDBJ databases">
        <authorList>
            <person name="Jaros S."/>
            <person name="Januszkiewicz K."/>
            <person name="Wedrychowicz H."/>
        </authorList>
    </citation>
    <scope>NUCLEOTIDE SEQUENCE [LARGE SCALE GENOMIC DNA]</scope>
    <source>
        <strain evidence="2 3">DSM 3089</strain>
    </source>
</reference>
<evidence type="ECO:0000313" key="3">
    <source>
        <dbReference type="Proteomes" id="UP000184526"/>
    </source>
</evidence>
<evidence type="ECO:0000256" key="1">
    <source>
        <dbReference type="SAM" id="Phobius"/>
    </source>
</evidence>
<gene>
    <name evidence="2" type="ORF">SAMN02745196_00035</name>
</gene>
<feature type="transmembrane region" description="Helical" evidence="1">
    <location>
        <begin position="65"/>
        <end position="83"/>
    </location>
</feature>
<feature type="transmembrane region" description="Helical" evidence="1">
    <location>
        <begin position="160"/>
        <end position="179"/>
    </location>
</feature>
<name>A0A1M5S4F8_9CLOT</name>
<feature type="transmembrane region" description="Helical" evidence="1">
    <location>
        <begin position="36"/>
        <end position="58"/>
    </location>
</feature>